<evidence type="ECO:0000313" key="8">
    <source>
        <dbReference type="EMBL" id="KAG5535253.1"/>
    </source>
</evidence>
<gene>
    <name evidence="8" type="ORF">RHGRI_023139</name>
</gene>
<comment type="subcellular location">
    <subcellularLocation>
        <location evidence="1">Membrane</location>
        <topology evidence="1">Multi-pass membrane protein</topology>
    </subcellularLocation>
</comment>
<keyword evidence="4 6" id="KW-1133">Transmembrane helix</keyword>
<sequence>MYSSWAYSFAQMTIEIPYVFLQAVLFVIITYPAIGFYWAINKVIWNVYIMFFSMLYFTYLGMLLVALTPNVQVASILASFCYSMMALFSGFLMPGPSIPKWWVWCYWICPTAWSLQGLLTSQYGDIEKEVTIFGEQKAINAFLQSYYGYHNHHLLGVVALVISAFPLVFATGFAYAIAKVNFQRR</sequence>
<keyword evidence="2" id="KW-0813">Transport</keyword>
<feature type="domain" description="ABC-2 type transporter transmembrane" evidence="7">
    <location>
        <begin position="1"/>
        <end position="123"/>
    </location>
</feature>
<reference evidence="8" key="1">
    <citation type="submission" date="2020-08" db="EMBL/GenBank/DDBJ databases">
        <title>Plant Genome Project.</title>
        <authorList>
            <person name="Zhang R.-G."/>
        </authorList>
    </citation>
    <scope>NUCLEOTIDE SEQUENCE</scope>
    <source>
        <strain evidence="8">WSP0</strain>
        <tissue evidence="8">Leaf</tissue>
    </source>
</reference>
<name>A0AAV6J3P4_9ERIC</name>
<keyword evidence="5 6" id="KW-0472">Membrane</keyword>
<comment type="caution">
    <text evidence="8">The sequence shown here is derived from an EMBL/GenBank/DDBJ whole genome shotgun (WGS) entry which is preliminary data.</text>
</comment>
<feature type="transmembrane region" description="Helical" evidence="6">
    <location>
        <begin position="154"/>
        <end position="178"/>
    </location>
</feature>
<keyword evidence="9" id="KW-1185">Reference proteome</keyword>
<evidence type="ECO:0000256" key="4">
    <source>
        <dbReference type="ARBA" id="ARBA00022989"/>
    </source>
</evidence>
<feature type="transmembrane region" description="Helical" evidence="6">
    <location>
        <begin position="20"/>
        <end position="40"/>
    </location>
</feature>
<evidence type="ECO:0000256" key="5">
    <source>
        <dbReference type="ARBA" id="ARBA00023136"/>
    </source>
</evidence>
<dbReference type="EMBL" id="JACTNZ010000008">
    <property type="protein sequence ID" value="KAG5535253.1"/>
    <property type="molecule type" value="Genomic_DNA"/>
</dbReference>
<keyword evidence="3 6" id="KW-0812">Transmembrane</keyword>
<proteinExistence type="predicted"/>
<evidence type="ECO:0000256" key="1">
    <source>
        <dbReference type="ARBA" id="ARBA00004141"/>
    </source>
</evidence>
<evidence type="ECO:0000256" key="2">
    <source>
        <dbReference type="ARBA" id="ARBA00022448"/>
    </source>
</evidence>
<dbReference type="GO" id="GO:0140359">
    <property type="term" value="F:ABC-type transporter activity"/>
    <property type="evidence" value="ECO:0007669"/>
    <property type="project" value="InterPro"/>
</dbReference>
<dbReference type="Pfam" id="PF01061">
    <property type="entry name" value="ABC2_membrane"/>
    <property type="match status" value="1"/>
</dbReference>
<protein>
    <recommendedName>
        <fullName evidence="7">ABC-2 type transporter transmembrane domain-containing protein</fullName>
    </recommendedName>
</protein>
<evidence type="ECO:0000256" key="6">
    <source>
        <dbReference type="SAM" id="Phobius"/>
    </source>
</evidence>
<dbReference type="AlphaFoldDB" id="A0AAV6J3P4"/>
<evidence type="ECO:0000313" key="9">
    <source>
        <dbReference type="Proteomes" id="UP000823749"/>
    </source>
</evidence>
<evidence type="ECO:0000256" key="3">
    <source>
        <dbReference type="ARBA" id="ARBA00022692"/>
    </source>
</evidence>
<evidence type="ECO:0000259" key="7">
    <source>
        <dbReference type="Pfam" id="PF01061"/>
    </source>
</evidence>
<accession>A0AAV6J3P4</accession>
<dbReference type="InterPro" id="IPR013525">
    <property type="entry name" value="ABC2_TM"/>
</dbReference>
<feature type="transmembrane region" description="Helical" evidence="6">
    <location>
        <begin position="73"/>
        <end position="94"/>
    </location>
</feature>
<dbReference type="GO" id="GO:0005886">
    <property type="term" value="C:plasma membrane"/>
    <property type="evidence" value="ECO:0007669"/>
    <property type="project" value="UniProtKB-ARBA"/>
</dbReference>
<feature type="transmembrane region" description="Helical" evidence="6">
    <location>
        <begin position="47"/>
        <end position="67"/>
    </location>
</feature>
<dbReference type="Proteomes" id="UP000823749">
    <property type="component" value="Chromosome 8"/>
</dbReference>
<dbReference type="PANTHER" id="PTHR19241">
    <property type="entry name" value="ATP-BINDING CASSETTE TRANSPORTER"/>
    <property type="match status" value="1"/>
</dbReference>
<organism evidence="8 9">
    <name type="scientific">Rhododendron griersonianum</name>
    <dbReference type="NCBI Taxonomy" id="479676"/>
    <lineage>
        <taxon>Eukaryota</taxon>
        <taxon>Viridiplantae</taxon>
        <taxon>Streptophyta</taxon>
        <taxon>Embryophyta</taxon>
        <taxon>Tracheophyta</taxon>
        <taxon>Spermatophyta</taxon>
        <taxon>Magnoliopsida</taxon>
        <taxon>eudicotyledons</taxon>
        <taxon>Gunneridae</taxon>
        <taxon>Pentapetalae</taxon>
        <taxon>asterids</taxon>
        <taxon>Ericales</taxon>
        <taxon>Ericaceae</taxon>
        <taxon>Ericoideae</taxon>
        <taxon>Rhodoreae</taxon>
        <taxon>Rhododendron</taxon>
    </lineage>
</organism>